<evidence type="ECO:0000259" key="1">
    <source>
        <dbReference type="Pfam" id="PF04073"/>
    </source>
</evidence>
<dbReference type="SUPFAM" id="SSF55826">
    <property type="entry name" value="YbaK/ProRS associated domain"/>
    <property type="match status" value="1"/>
</dbReference>
<dbReference type="Pfam" id="PF04073">
    <property type="entry name" value="tRNA_edit"/>
    <property type="match status" value="1"/>
</dbReference>
<protein>
    <submittedName>
        <fullName evidence="2">YbaK/EbsC family protein</fullName>
    </submittedName>
</protein>
<accession>A0AA51RSX9</accession>
<dbReference type="InterPro" id="IPR036754">
    <property type="entry name" value="YbaK/aa-tRNA-synt-asso_dom_sf"/>
</dbReference>
<feature type="domain" description="YbaK/aminoacyl-tRNA synthetase-associated" evidence="1">
    <location>
        <begin position="22"/>
        <end position="145"/>
    </location>
</feature>
<dbReference type="Gene3D" id="3.90.960.10">
    <property type="entry name" value="YbaK/aminoacyl-tRNA synthetase-associated domain"/>
    <property type="match status" value="1"/>
</dbReference>
<reference evidence="2 3" key="1">
    <citation type="submission" date="2023-08" db="EMBL/GenBank/DDBJ databases">
        <title>Pleionea litopenaei sp. nov., isolated from stomach of juvenile Litopenaeus vannamei.</title>
        <authorList>
            <person name="Rho A.M."/>
            <person name="Hwang C.Y."/>
        </authorList>
    </citation>
    <scope>NUCLEOTIDE SEQUENCE [LARGE SCALE GENOMIC DNA]</scope>
    <source>
        <strain evidence="2 3">HL-JVS1</strain>
    </source>
</reference>
<evidence type="ECO:0000313" key="3">
    <source>
        <dbReference type="Proteomes" id="UP001239782"/>
    </source>
</evidence>
<dbReference type="GO" id="GO:0002161">
    <property type="term" value="F:aminoacyl-tRNA deacylase activity"/>
    <property type="evidence" value="ECO:0007669"/>
    <property type="project" value="InterPro"/>
</dbReference>
<evidence type="ECO:0000313" key="2">
    <source>
        <dbReference type="EMBL" id="WMS86987.1"/>
    </source>
</evidence>
<dbReference type="CDD" id="cd04332">
    <property type="entry name" value="YbaK_like"/>
    <property type="match status" value="1"/>
</dbReference>
<sequence length="180" mass="20484">MNTPTPFQYLEAENIQYQVFYHPRAETAAETAVMAQIPQNILAKVVVVELSDSSINQVTKDALVVIPSDCKVFPAELARALRCDQVSVASEAKTRQLFPDCEVGAEPPFGNLYGIEVYLARELFERFEITFKGGTHEQLIRMNTIDFCNHTQTQLLDRGYGKVELDIPFTEQITKPWRWI</sequence>
<dbReference type="EMBL" id="CP133548">
    <property type="protein sequence ID" value="WMS86987.1"/>
    <property type="molecule type" value="Genomic_DNA"/>
</dbReference>
<proteinExistence type="predicted"/>
<name>A0AA51RSX9_9GAMM</name>
<dbReference type="AlphaFoldDB" id="A0AA51RSX9"/>
<dbReference type="KEGG" id="plei:Q9312_17370"/>
<keyword evidence="3" id="KW-1185">Reference proteome</keyword>
<gene>
    <name evidence="2" type="ORF">Q9312_17370</name>
</gene>
<dbReference type="RefSeq" id="WP_309202123.1">
    <property type="nucleotide sequence ID" value="NZ_CP133548.1"/>
</dbReference>
<organism evidence="2 3">
    <name type="scientific">Pleionea litopenaei</name>
    <dbReference type="NCBI Taxonomy" id="3070815"/>
    <lineage>
        <taxon>Bacteria</taxon>
        <taxon>Pseudomonadati</taxon>
        <taxon>Pseudomonadota</taxon>
        <taxon>Gammaproteobacteria</taxon>
        <taxon>Oceanospirillales</taxon>
        <taxon>Pleioneaceae</taxon>
        <taxon>Pleionea</taxon>
    </lineage>
</organism>
<dbReference type="InterPro" id="IPR007214">
    <property type="entry name" value="YbaK/aa-tRNA-synth-assoc-dom"/>
</dbReference>
<dbReference type="Proteomes" id="UP001239782">
    <property type="component" value="Chromosome"/>
</dbReference>